<sequence length="76" mass="8436">MRVQIRVKEHLDSSWQSRLEDLLITHQSDGTSLLSGELPDQAALYGVLLAIRRLGLSLLDLSTSVHSLRTETGEHA</sequence>
<reference evidence="1" key="1">
    <citation type="submission" date="2020-10" db="EMBL/GenBank/DDBJ databases">
        <title>Taxonomic study of unclassified bacteria belonging to the class Ktedonobacteria.</title>
        <authorList>
            <person name="Yabe S."/>
            <person name="Wang C.M."/>
            <person name="Zheng Y."/>
            <person name="Sakai Y."/>
            <person name="Cavaletti L."/>
            <person name="Monciardini P."/>
            <person name="Donadio S."/>
        </authorList>
    </citation>
    <scope>NUCLEOTIDE SEQUENCE</scope>
    <source>
        <strain evidence="1">ID150040</strain>
    </source>
</reference>
<evidence type="ECO:0000313" key="2">
    <source>
        <dbReference type="Proteomes" id="UP000597444"/>
    </source>
</evidence>
<dbReference type="AlphaFoldDB" id="A0A8J3N949"/>
<gene>
    <name evidence="1" type="ORF">KSF_089750</name>
</gene>
<comment type="caution">
    <text evidence="1">The sequence shown here is derived from an EMBL/GenBank/DDBJ whole genome shotgun (WGS) entry which is preliminary data.</text>
</comment>
<proteinExistence type="predicted"/>
<keyword evidence="2" id="KW-1185">Reference proteome</keyword>
<dbReference type="EMBL" id="BNJK01000002">
    <property type="protein sequence ID" value="GHO98927.1"/>
    <property type="molecule type" value="Genomic_DNA"/>
</dbReference>
<protein>
    <submittedName>
        <fullName evidence="1">Uncharacterized protein</fullName>
    </submittedName>
</protein>
<name>A0A8J3N949_9CHLR</name>
<evidence type="ECO:0000313" key="1">
    <source>
        <dbReference type="EMBL" id="GHO98927.1"/>
    </source>
</evidence>
<dbReference type="Proteomes" id="UP000597444">
    <property type="component" value="Unassembled WGS sequence"/>
</dbReference>
<dbReference type="RefSeq" id="WP_220209597.1">
    <property type="nucleotide sequence ID" value="NZ_BNJK01000002.1"/>
</dbReference>
<organism evidence="1 2">
    <name type="scientific">Reticulibacter mediterranei</name>
    <dbReference type="NCBI Taxonomy" id="2778369"/>
    <lineage>
        <taxon>Bacteria</taxon>
        <taxon>Bacillati</taxon>
        <taxon>Chloroflexota</taxon>
        <taxon>Ktedonobacteria</taxon>
        <taxon>Ktedonobacterales</taxon>
        <taxon>Reticulibacteraceae</taxon>
        <taxon>Reticulibacter</taxon>
    </lineage>
</organism>
<accession>A0A8J3N949</accession>